<sequence length="107" mass="12131">MPKALKTKNAQLRCALSGEGMKIIRSIEVWEKGMDGGFIGHLPLAETISLPFLFNLFRHEQDKPDEEMKLSYMLDAARIALLQPYVAELMDLALHDYILTAHGQPDY</sequence>
<protein>
    <submittedName>
        <fullName evidence="1">Uncharacterized protein</fullName>
    </submittedName>
</protein>
<gene>
    <name evidence="1" type="ORF">C1H71_08700</name>
</gene>
<reference evidence="1 2" key="1">
    <citation type="submission" date="2018-01" db="EMBL/GenBank/DDBJ databases">
        <title>Genome sequence of Iodobacter sp. strain PCH194 isolated from Indian Trans-Himalaya.</title>
        <authorList>
            <person name="Kumar V."/>
            <person name="Thakur V."/>
            <person name="Kumar S."/>
            <person name="Singh D."/>
        </authorList>
    </citation>
    <scope>NUCLEOTIDE SEQUENCE [LARGE SCALE GENOMIC DNA]</scope>
    <source>
        <strain evidence="1 2">PCH194</strain>
    </source>
</reference>
<dbReference type="KEGG" id="ifl:C1H71_08700"/>
<evidence type="ECO:0000313" key="2">
    <source>
        <dbReference type="Proteomes" id="UP000515917"/>
    </source>
</evidence>
<organism evidence="1 2">
    <name type="scientific">Iodobacter fluviatilis</name>
    <dbReference type="NCBI Taxonomy" id="537"/>
    <lineage>
        <taxon>Bacteria</taxon>
        <taxon>Pseudomonadati</taxon>
        <taxon>Pseudomonadota</taxon>
        <taxon>Betaproteobacteria</taxon>
        <taxon>Neisseriales</taxon>
        <taxon>Chitinibacteraceae</taxon>
        <taxon>Iodobacter</taxon>
    </lineage>
</organism>
<proteinExistence type="predicted"/>
<accession>A0A7G3G8U5</accession>
<evidence type="ECO:0000313" key="1">
    <source>
        <dbReference type="EMBL" id="QBC43612.1"/>
    </source>
</evidence>
<name>A0A7G3G8U5_9NEIS</name>
<dbReference type="Proteomes" id="UP000515917">
    <property type="component" value="Chromosome"/>
</dbReference>
<dbReference type="EMBL" id="CP025781">
    <property type="protein sequence ID" value="QBC43612.1"/>
    <property type="molecule type" value="Genomic_DNA"/>
</dbReference>
<dbReference type="AlphaFoldDB" id="A0A7G3G8U5"/>
<keyword evidence="2" id="KW-1185">Reference proteome</keyword>